<evidence type="ECO:0000256" key="5">
    <source>
        <dbReference type="ARBA" id="ARBA00022741"/>
    </source>
</evidence>
<dbReference type="SUPFAM" id="SSF56112">
    <property type="entry name" value="Protein kinase-like (PK-like)"/>
    <property type="match status" value="1"/>
</dbReference>
<dbReference type="InterPro" id="IPR001245">
    <property type="entry name" value="Ser-Thr/Tyr_kinase_cat_dom"/>
</dbReference>
<dbReference type="InterPro" id="IPR011009">
    <property type="entry name" value="Kinase-like_dom_sf"/>
</dbReference>
<dbReference type="CDD" id="cd13999">
    <property type="entry name" value="STKc_MAP3K-like"/>
    <property type="match status" value="1"/>
</dbReference>
<dbReference type="ExpressionAtlas" id="A0A178VUK7">
    <property type="expression patterns" value="baseline and differential"/>
</dbReference>
<dbReference type="InterPro" id="IPR008266">
    <property type="entry name" value="Tyr_kinase_AS"/>
</dbReference>
<feature type="region of interest" description="Disordered" evidence="11">
    <location>
        <begin position="379"/>
        <end position="415"/>
    </location>
</feature>
<sequence>MGAKCCRGHRGSVVESNGSVILSLADLEVQATDLREMTVVEARDAAGPSEPRPPSPTLRPSEVEETSEPVCQGSLVETSNTDDAGPSEPNPPSPTLRPSEVEKIYVPVCQGSLAETSNLDQDGVSSYEASNIFWSTGSLSDPIPSGFYTVIPVERLMHFKSIPTLEEINALGEDRLKADAIFVDLKNDIQLVLIKEFVIKLVTGLDSDKVIKKIAGLVANIYKRKTLQSPARTLQYFDVQGFTLLGQIKHGSCRARAILFKVLADAVGLDSKLVMGFPTDLRFSASIDSYNHISAVVELNNVEMLVDLKRCPGQLKPFSPKAVYMAHISMAWQPDFVDNNPCASPLEPNSPMERSGPPSALQSGLSRSLGEPNIATEVLRRKVIKEPPPADFSGNSGAAESESKRTNGRCMNTPDLNNDIARATMMQSDLLKERGVDDSSPYSPDEKNLCELQNTFCIFSLRLKHPFPVSISRNKKWKIVLCCYKKIFVSGFQLDSHDLVSGECSTVYPRKSISLPSSPRSYQIQLSERSEHSPQEISHIWNEVLESPMFQNKPLLPFEEWNIDFSKLKVGASVGSGTSGVVCRGVWNKTEVAIKIFLGQQLTAENMKVFCNEISILSRLQHPNVILLLGACTKPPQLSLVTEYMSTGSLYDVIRTRKKELSWQRKLKILAEICRGLMYIHKMGIVHRDLTSANCLLNKSIVKICDFGLSRRMTGTAVKDTEAAGTPEWMAPELIRNEPVAEKSDIFSFGVIMWELSTLSKPWKGVPKEKVIHIVANEGARLKIPEGPLQKLIADCWSEPEQRPSCKEILHRLKTCEIPIC</sequence>
<accession>A0A178VUK7</accession>
<evidence type="ECO:0000256" key="11">
    <source>
        <dbReference type="SAM" id="MobiDB-lite"/>
    </source>
</evidence>
<evidence type="ECO:0000256" key="9">
    <source>
        <dbReference type="ARBA" id="ARBA00048679"/>
    </source>
</evidence>
<dbReference type="PROSITE" id="PS00107">
    <property type="entry name" value="PROTEIN_KINASE_ATP"/>
    <property type="match status" value="1"/>
</dbReference>
<dbReference type="Proteomes" id="UP000078284">
    <property type="component" value="Chromosome 2"/>
</dbReference>
<dbReference type="InterPro" id="IPR050167">
    <property type="entry name" value="Ser_Thr_protein_kinase"/>
</dbReference>
<dbReference type="EC" id="2.7.11.1" evidence="2"/>
<evidence type="ECO:0000256" key="2">
    <source>
        <dbReference type="ARBA" id="ARBA00012513"/>
    </source>
</evidence>
<keyword evidence="6" id="KW-0418">Kinase</keyword>
<dbReference type="PRINTS" id="PR00109">
    <property type="entry name" value="TYRKINASE"/>
</dbReference>
<feature type="binding site" evidence="10">
    <location>
        <position position="595"/>
    </location>
    <ligand>
        <name>ATP</name>
        <dbReference type="ChEBI" id="CHEBI:30616"/>
    </ligand>
</feature>
<feature type="region of interest" description="Disordered" evidence="11">
    <location>
        <begin position="42"/>
        <end position="100"/>
    </location>
</feature>
<feature type="region of interest" description="Disordered" evidence="11">
    <location>
        <begin position="341"/>
        <end position="367"/>
    </location>
</feature>
<dbReference type="AlphaFoldDB" id="A0A178VUK7"/>
<dbReference type="Gene3D" id="1.10.510.10">
    <property type="entry name" value="Transferase(Phosphotransferase) domain 1"/>
    <property type="match status" value="1"/>
</dbReference>
<evidence type="ECO:0000256" key="8">
    <source>
        <dbReference type="ARBA" id="ARBA00047899"/>
    </source>
</evidence>
<dbReference type="InterPro" id="IPR017441">
    <property type="entry name" value="Protein_kinase_ATP_BS"/>
</dbReference>
<evidence type="ECO:0000256" key="1">
    <source>
        <dbReference type="ARBA" id="ARBA00010507"/>
    </source>
</evidence>
<protein>
    <recommendedName>
        <fullName evidence="2">non-specific serine/threonine protein kinase</fullName>
        <ecNumber evidence="2">2.7.11.1</ecNumber>
    </recommendedName>
</protein>
<evidence type="ECO:0000256" key="3">
    <source>
        <dbReference type="ARBA" id="ARBA00022527"/>
    </source>
</evidence>
<dbReference type="FunFam" id="3.30.200.20:FF:000060">
    <property type="entry name" value="Serine/threonine-protein kinase isoform 1"/>
    <property type="match status" value="1"/>
</dbReference>
<dbReference type="EMBL" id="LUHQ01000002">
    <property type="protein sequence ID" value="OAP09506.1"/>
    <property type="molecule type" value="Genomic_DNA"/>
</dbReference>
<evidence type="ECO:0000313" key="13">
    <source>
        <dbReference type="EMBL" id="OAP09506.1"/>
    </source>
</evidence>
<feature type="domain" description="Protein kinase" evidence="12">
    <location>
        <begin position="568"/>
        <end position="814"/>
    </location>
</feature>
<dbReference type="Gene3D" id="3.30.200.20">
    <property type="entry name" value="Phosphorylase Kinase, domain 1"/>
    <property type="match status" value="1"/>
</dbReference>
<keyword evidence="4" id="KW-0808">Transferase</keyword>
<dbReference type="InterPro" id="IPR055164">
    <property type="entry name" value="EDR1/CTR1/ARMC3-like_pept-like"/>
</dbReference>
<dbReference type="PROSITE" id="PS50011">
    <property type="entry name" value="PROTEIN_KINASE_DOM"/>
    <property type="match status" value="1"/>
</dbReference>
<name>A0A178VUK7_ARATH</name>
<dbReference type="InterPro" id="IPR000719">
    <property type="entry name" value="Prot_kinase_dom"/>
</dbReference>
<dbReference type="PROSITE" id="PS00109">
    <property type="entry name" value="PROTEIN_KINASE_TYR"/>
    <property type="match status" value="1"/>
</dbReference>
<comment type="caution">
    <text evidence="13">The sequence shown here is derived from an EMBL/GenBank/DDBJ whole genome shotgun (WGS) entry which is preliminary data.</text>
</comment>
<comment type="similarity">
    <text evidence="1">Belongs to the protein kinase superfamily. TKL Ser/Thr protein kinase family. RAF subfamily.</text>
</comment>
<comment type="catalytic activity">
    <reaction evidence="9">
        <text>L-seryl-[protein] + ATP = O-phospho-L-seryl-[protein] + ADP + H(+)</text>
        <dbReference type="Rhea" id="RHEA:17989"/>
        <dbReference type="Rhea" id="RHEA-COMP:9863"/>
        <dbReference type="Rhea" id="RHEA-COMP:11604"/>
        <dbReference type="ChEBI" id="CHEBI:15378"/>
        <dbReference type="ChEBI" id="CHEBI:29999"/>
        <dbReference type="ChEBI" id="CHEBI:30616"/>
        <dbReference type="ChEBI" id="CHEBI:83421"/>
        <dbReference type="ChEBI" id="CHEBI:456216"/>
        <dbReference type="EC" id="2.7.11.1"/>
    </reaction>
</comment>
<dbReference type="PANTHER" id="PTHR23257">
    <property type="entry name" value="SERINE-THREONINE PROTEIN KINASE"/>
    <property type="match status" value="1"/>
</dbReference>
<dbReference type="Pfam" id="PF14381">
    <property type="entry name" value="EDR1_CTR1_ARMC3_pept"/>
    <property type="match status" value="1"/>
</dbReference>
<dbReference type="GO" id="GO:0004674">
    <property type="term" value="F:protein serine/threonine kinase activity"/>
    <property type="evidence" value="ECO:0007669"/>
    <property type="project" value="UniProtKB-KW"/>
</dbReference>
<proteinExistence type="inferred from homology"/>
<comment type="catalytic activity">
    <reaction evidence="8">
        <text>L-threonyl-[protein] + ATP = O-phospho-L-threonyl-[protein] + ADP + H(+)</text>
        <dbReference type="Rhea" id="RHEA:46608"/>
        <dbReference type="Rhea" id="RHEA-COMP:11060"/>
        <dbReference type="Rhea" id="RHEA-COMP:11605"/>
        <dbReference type="ChEBI" id="CHEBI:15378"/>
        <dbReference type="ChEBI" id="CHEBI:30013"/>
        <dbReference type="ChEBI" id="CHEBI:30616"/>
        <dbReference type="ChEBI" id="CHEBI:61977"/>
        <dbReference type="ChEBI" id="CHEBI:456216"/>
        <dbReference type="EC" id="2.7.11.1"/>
    </reaction>
</comment>
<keyword evidence="7 10" id="KW-0067">ATP-binding</keyword>
<organism evidence="13 14">
    <name type="scientific">Arabidopsis thaliana</name>
    <name type="common">Mouse-ear cress</name>
    <dbReference type="NCBI Taxonomy" id="3702"/>
    <lineage>
        <taxon>Eukaryota</taxon>
        <taxon>Viridiplantae</taxon>
        <taxon>Streptophyta</taxon>
        <taxon>Embryophyta</taxon>
        <taxon>Tracheophyta</taxon>
        <taxon>Spermatophyta</taxon>
        <taxon>Magnoliopsida</taxon>
        <taxon>eudicotyledons</taxon>
        <taxon>Gunneridae</taxon>
        <taxon>Pentapetalae</taxon>
        <taxon>rosids</taxon>
        <taxon>malvids</taxon>
        <taxon>Brassicales</taxon>
        <taxon>Brassicaceae</taxon>
        <taxon>Camelineae</taxon>
        <taxon>Arabidopsis</taxon>
    </lineage>
</organism>
<reference evidence="14" key="1">
    <citation type="journal article" date="2016" name="Proc. Natl. Acad. Sci. U.S.A.">
        <title>Chromosome-level assembly of Arabidopsis thaliana Ler reveals the extent of translocation and inversion polymorphisms.</title>
        <authorList>
            <person name="Zapata L."/>
            <person name="Ding J."/>
            <person name="Willing E.M."/>
            <person name="Hartwig B."/>
            <person name="Bezdan D."/>
            <person name="Jiao W.B."/>
            <person name="Patel V."/>
            <person name="Velikkakam James G."/>
            <person name="Koornneef M."/>
            <person name="Ossowski S."/>
            <person name="Schneeberger K."/>
        </authorList>
    </citation>
    <scope>NUCLEOTIDE SEQUENCE [LARGE SCALE GENOMIC DNA]</scope>
    <source>
        <strain evidence="14">cv. Landsberg erecta</strain>
    </source>
</reference>
<evidence type="ECO:0000256" key="10">
    <source>
        <dbReference type="PROSITE-ProRule" id="PRU10141"/>
    </source>
</evidence>
<keyword evidence="3" id="KW-0723">Serine/threonine-protein kinase</keyword>
<gene>
    <name evidence="13" type="ordered locus">AXX17_At2g40010</name>
</gene>
<evidence type="ECO:0000256" key="7">
    <source>
        <dbReference type="ARBA" id="ARBA00022840"/>
    </source>
</evidence>
<evidence type="ECO:0000259" key="12">
    <source>
        <dbReference type="PROSITE" id="PS50011"/>
    </source>
</evidence>
<evidence type="ECO:0000256" key="6">
    <source>
        <dbReference type="ARBA" id="ARBA00022777"/>
    </source>
</evidence>
<dbReference type="Pfam" id="PF07714">
    <property type="entry name" value="PK_Tyr_Ser-Thr"/>
    <property type="match status" value="1"/>
</dbReference>
<dbReference type="GO" id="GO:0005524">
    <property type="term" value="F:ATP binding"/>
    <property type="evidence" value="ECO:0007669"/>
    <property type="project" value="UniProtKB-UniRule"/>
</dbReference>
<keyword evidence="5 10" id="KW-0547">Nucleotide-binding</keyword>
<dbReference type="PANTHER" id="PTHR23257:SF821">
    <property type="entry name" value="ATP BINDING PROTEIN"/>
    <property type="match status" value="1"/>
</dbReference>
<evidence type="ECO:0000256" key="4">
    <source>
        <dbReference type="ARBA" id="ARBA00022679"/>
    </source>
</evidence>
<evidence type="ECO:0000313" key="14">
    <source>
        <dbReference type="Proteomes" id="UP000078284"/>
    </source>
</evidence>